<evidence type="ECO:0000313" key="1">
    <source>
        <dbReference type="EMBL" id="PSB31916.1"/>
    </source>
</evidence>
<reference evidence="2" key="1">
    <citation type="submission" date="2018-02" db="EMBL/GenBank/DDBJ databases">
        <authorList>
            <person name="Moore K."/>
            <person name="Momper L."/>
        </authorList>
    </citation>
    <scope>NUCLEOTIDE SEQUENCE [LARGE SCALE GENOMIC DNA]</scope>
    <source>
        <strain evidence="2">ULC18</strain>
    </source>
</reference>
<evidence type="ECO:0000313" key="2">
    <source>
        <dbReference type="Proteomes" id="UP000239576"/>
    </source>
</evidence>
<protein>
    <submittedName>
        <fullName evidence="1">Uncharacterized protein</fullName>
    </submittedName>
</protein>
<gene>
    <name evidence="1" type="ORF">C7B82_06800</name>
</gene>
<dbReference type="OrthoDB" id="531808at2"/>
<dbReference type="RefSeq" id="WP_106255548.1">
    <property type="nucleotide sequence ID" value="NZ_CAWNSW010000125.1"/>
</dbReference>
<name>A0A2T1EGP8_9CYAN</name>
<organism evidence="1 2">
    <name type="scientific">Stenomitos frigidus ULC18</name>
    <dbReference type="NCBI Taxonomy" id="2107698"/>
    <lineage>
        <taxon>Bacteria</taxon>
        <taxon>Bacillati</taxon>
        <taxon>Cyanobacteriota</taxon>
        <taxon>Cyanophyceae</taxon>
        <taxon>Leptolyngbyales</taxon>
        <taxon>Leptolyngbyaceae</taxon>
        <taxon>Stenomitos</taxon>
    </lineage>
</organism>
<dbReference type="EMBL" id="PVWK01000031">
    <property type="protein sequence ID" value="PSB31916.1"/>
    <property type="molecule type" value="Genomic_DNA"/>
</dbReference>
<sequence>MSTLTLPQTNGSKAFPAAQPWQRDSVRTFFTGVNWEDYAPAVQEIKLGLGEGGNAPLKLKLSVCQFFAAVNWDGIAIAAPTPVQPTPPPAADELTLDGFSGLF</sequence>
<comment type="caution">
    <text evidence="1">The sequence shown here is derived from an EMBL/GenBank/DDBJ whole genome shotgun (WGS) entry which is preliminary data.</text>
</comment>
<dbReference type="AlphaFoldDB" id="A0A2T1EGP8"/>
<proteinExistence type="predicted"/>
<reference evidence="1 2" key="2">
    <citation type="submission" date="2018-03" db="EMBL/GenBank/DDBJ databases">
        <title>The ancient ancestry and fast evolution of plastids.</title>
        <authorList>
            <person name="Moore K.R."/>
            <person name="Magnabosco C."/>
            <person name="Momper L."/>
            <person name="Gold D.A."/>
            <person name="Bosak T."/>
            <person name="Fournier G.P."/>
        </authorList>
    </citation>
    <scope>NUCLEOTIDE SEQUENCE [LARGE SCALE GENOMIC DNA]</scope>
    <source>
        <strain evidence="1 2">ULC18</strain>
    </source>
</reference>
<keyword evidence="2" id="KW-1185">Reference proteome</keyword>
<accession>A0A2T1EGP8</accession>
<dbReference type="Proteomes" id="UP000239576">
    <property type="component" value="Unassembled WGS sequence"/>
</dbReference>